<accession>A0ABW5KLN6</accession>
<evidence type="ECO:0000313" key="4">
    <source>
        <dbReference type="Proteomes" id="UP001597545"/>
    </source>
</evidence>
<name>A0ABW5KLN6_9SPHI</name>
<feature type="domain" description="Conjugative transposon TraM C-terminal" evidence="2">
    <location>
        <begin position="223"/>
        <end position="370"/>
    </location>
</feature>
<keyword evidence="1" id="KW-1133">Transmembrane helix</keyword>
<dbReference type="Pfam" id="PF12508">
    <property type="entry name" value="Transposon_TraM"/>
    <property type="match status" value="1"/>
</dbReference>
<reference evidence="4" key="1">
    <citation type="journal article" date="2019" name="Int. J. Syst. Evol. Microbiol.">
        <title>The Global Catalogue of Microorganisms (GCM) 10K type strain sequencing project: providing services to taxonomists for standard genome sequencing and annotation.</title>
        <authorList>
            <consortium name="The Broad Institute Genomics Platform"/>
            <consortium name="The Broad Institute Genome Sequencing Center for Infectious Disease"/>
            <person name="Wu L."/>
            <person name="Ma J."/>
        </authorList>
    </citation>
    <scope>NUCLEOTIDE SEQUENCE [LARGE SCALE GENOMIC DNA]</scope>
    <source>
        <strain evidence="4">KCTC 42662</strain>
    </source>
</reference>
<dbReference type="RefSeq" id="WP_380905573.1">
    <property type="nucleotide sequence ID" value="NZ_JBHUEG010000012.1"/>
</dbReference>
<keyword evidence="1" id="KW-0472">Membrane</keyword>
<feature type="transmembrane region" description="Helical" evidence="1">
    <location>
        <begin position="10"/>
        <end position="27"/>
    </location>
</feature>
<dbReference type="InterPro" id="IPR055407">
    <property type="entry name" value="TraM_C"/>
</dbReference>
<evidence type="ECO:0000313" key="3">
    <source>
        <dbReference type="EMBL" id="MFD2549255.1"/>
    </source>
</evidence>
<protein>
    <submittedName>
        <fullName evidence="3">Conjugative transposon protein TraM</fullName>
    </submittedName>
</protein>
<sequence length="383" mass="43353">MKVDLKQPRYVLPLIVLPFLFIFFYIYKSSWAAPLQAATDSKGLQDQVGEVSEEVKNRTLADKLAAYKDQFRRGDGYTAIGQLQEEKPEEHRFDDLYNEQEKRKLDSIARGLTLSGGNAEIFQKSSTDNAAMQDALSSLNRQQQGDKEEDSPDPMDLFRRQMAFADSLAKASDPELRAMREQNELAERRKLEAESRPVLTVSKAESSTAVFNTVRPQEMETFIQAIVDQNIQGYVDSRLRIRLLDDLLVGRYLVRKGTYLYATISGFSGQRVLFSIRSIMSSGKLLPVNLEIYDNDGLAGLYVPASAFREFTKDLGGNVSQGLTLQQQADNNSQIVMSTIQKMFQSTTTAVTKHIRRNKANLKFGTIVNLIDTRTLRKQQETY</sequence>
<keyword evidence="4" id="KW-1185">Reference proteome</keyword>
<organism evidence="3 4">
    <name type="scientific">Sphingobacterium suaedae</name>
    <dbReference type="NCBI Taxonomy" id="1686402"/>
    <lineage>
        <taxon>Bacteria</taxon>
        <taxon>Pseudomonadati</taxon>
        <taxon>Bacteroidota</taxon>
        <taxon>Sphingobacteriia</taxon>
        <taxon>Sphingobacteriales</taxon>
        <taxon>Sphingobacteriaceae</taxon>
        <taxon>Sphingobacterium</taxon>
    </lineage>
</organism>
<dbReference type="Proteomes" id="UP001597545">
    <property type="component" value="Unassembled WGS sequence"/>
</dbReference>
<comment type="caution">
    <text evidence="3">The sequence shown here is derived from an EMBL/GenBank/DDBJ whole genome shotgun (WGS) entry which is preliminary data.</text>
</comment>
<dbReference type="EMBL" id="JBHULR010000015">
    <property type="protein sequence ID" value="MFD2549255.1"/>
    <property type="molecule type" value="Genomic_DNA"/>
</dbReference>
<proteinExistence type="predicted"/>
<evidence type="ECO:0000259" key="2">
    <source>
        <dbReference type="Pfam" id="PF12508"/>
    </source>
</evidence>
<gene>
    <name evidence="3" type="primary">traM</name>
    <name evidence="3" type="ORF">ACFSR5_16525</name>
</gene>
<keyword evidence="1" id="KW-0812">Transmembrane</keyword>
<evidence type="ECO:0000256" key="1">
    <source>
        <dbReference type="SAM" id="Phobius"/>
    </source>
</evidence>